<protein>
    <submittedName>
        <fullName evidence="3">Uncharacterized protein</fullName>
    </submittedName>
</protein>
<evidence type="ECO:0000313" key="4">
    <source>
        <dbReference type="Proteomes" id="UP001596405"/>
    </source>
</evidence>
<keyword evidence="4" id="KW-1185">Reference proteome</keyword>
<feature type="transmembrane region" description="Helical" evidence="1">
    <location>
        <begin position="170"/>
        <end position="190"/>
    </location>
</feature>
<proteinExistence type="predicted"/>
<reference evidence="4" key="1">
    <citation type="journal article" date="2019" name="Int. J. Syst. Evol. Microbiol.">
        <title>The Global Catalogue of Microorganisms (GCM) 10K type strain sequencing project: providing services to taxonomists for standard genome sequencing and annotation.</title>
        <authorList>
            <consortium name="The Broad Institute Genomics Platform"/>
            <consortium name="The Broad Institute Genome Sequencing Center for Infectious Disease"/>
            <person name="Wu L."/>
            <person name="Ma J."/>
        </authorList>
    </citation>
    <scope>NUCLEOTIDE SEQUENCE [LARGE SCALE GENOMIC DNA]</scope>
    <source>
        <strain evidence="4">CGMCC 4.7393</strain>
    </source>
</reference>
<dbReference type="Proteomes" id="UP001596405">
    <property type="component" value="Unassembled WGS sequence"/>
</dbReference>
<organism evidence="3 4">
    <name type="scientific">Rufibacter roseus</name>
    <dbReference type="NCBI Taxonomy" id="1567108"/>
    <lineage>
        <taxon>Bacteria</taxon>
        <taxon>Pseudomonadati</taxon>
        <taxon>Bacteroidota</taxon>
        <taxon>Cytophagia</taxon>
        <taxon>Cytophagales</taxon>
        <taxon>Hymenobacteraceae</taxon>
        <taxon>Rufibacter</taxon>
    </lineage>
</organism>
<evidence type="ECO:0000313" key="3">
    <source>
        <dbReference type="EMBL" id="MFC6999815.1"/>
    </source>
</evidence>
<accession>A0ABW2DPY7</accession>
<keyword evidence="1" id="KW-0812">Transmembrane</keyword>
<evidence type="ECO:0000256" key="1">
    <source>
        <dbReference type="SAM" id="Phobius"/>
    </source>
</evidence>
<evidence type="ECO:0000256" key="2">
    <source>
        <dbReference type="SAM" id="SignalP"/>
    </source>
</evidence>
<keyword evidence="1" id="KW-1133">Transmembrane helix</keyword>
<feature type="chain" id="PRO_5045968064" evidence="2">
    <location>
        <begin position="20"/>
        <end position="193"/>
    </location>
</feature>
<sequence>MKRILLFWLLLLFTVHVQAQDLIIKNTGEEIKAKVLEISITDILYQLSDSAGSPTFSITKNEVFMIKYANGEKELIAATPAEENMDAQPLTPQQMYELGRRDAKIYYKGNGAMWGSAVSSIYTMLLGPIVIAAVPPKIKPTEVSEPLLLNDWNYVRGYKKQAHKRKIGKAATGTAIGVATIFIGTIILVSNHK</sequence>
<dbReference type="RefSeq" id="WP_066620574.1">
    <property type="nucleotide sequence ID" value="NZ_JBHSYQ010000016.1"/>
</dbReference>
<feature type="signal peptide" evidence="2">
    <location>
        <begin position="1"/>
        <end position="19"/>
    </location>
</feature>
<gene>
    <name evidence="3" type="ORF">ACFQHR_19420</name>
</gene>
<keyword evidence="1" id="KW-0472">Membrane</keyword>
<dbReference type="EMBL" id="JBHSYQ010000016">
    <property type="protein sequence ID" value="MFC6999815.1"/>
    <property type="molecule type" value="Genomic_DNA"/>
</dbReference>
<comment type="caution">
    <text evidence="3">The sequence shown here is derived from an EMBL/GenBank/DDBJ whole genome shotgun (WGS) entry which is preliminary data.</text>
</comment>
<name>A0ABW2DPY7_9BACT</name>
<keyword evidence="2" id="KW-0732">Signal</keyword>
<feature type="transmembrane region" description="Helical" evidence="1">
    <location>
        <begin position="112"/>
        <end position="134"/>
    </location>
</feature>